<evidence type="ECO:0000313" key="3">
    <source>
        <dbReference type="Proteomes" id="UP000199662"/>
    </source>
</evidence>
<accession>A0A1H6ZMF6</accession>
<dbReference type="InterPro" id="IPR043128">
    <property type="entry name" value="Rev_trsase/Diguanyl_cyclase"/>
</dbReference>
<gene>
    <name evidence="2" type="ORF">SAMN05660742_109130</name>
</gene>
<proteinExistence type="predicted"/>
<dbReference type="SUPFAM" id="SSF55073">
    <property type="entry name" value="Nucleotide cyclase"/>
    <property type="match status" value="1"/>
</dbReference>
<dbReference type="Proteomes" id="UP000199662">
    <property type="component" value="Unassembled WGS sequence"/>
</dbReference>
<dbReference type="EMBL" id="FNZK01000009">
    <property type="protein sequence ID" value="SEJ52727.1"/>
    <property type="molecule type" value="Genomic_DNA"/>
</dbReference>
<protein>
    <submittedName>
        <fullName evidence="2">Diguanylate cyclase (GGDEF) domain-containing protein</fullName>
    </submittedName>
</protein>
<dbReference type="RefSeq" id="WP_019553585.1">
    <property type="nucleotide sequence ID" value="NZ_FNZK01000009.1"/>
</dbReference>
<reference evidence="2 3" key="1">
    <citation type="submission" date="2016-10" db="EMBL/GenBank/DDBJ databases">
        <authorList>
            <person name="de Groot N.N."/>
        </authorList>
    </citation>
    <scope>NUCLEOTIDE SEQUENCE [LARGE SCALE GENOMIC DNA]</scope>
    <source>
        <strain evidence="2 3">DSM 2179</strain>
    </source>
</reference>
<dbReference type="AlphaFoldDB" id="A0A1H6ZMF6"/>
<dbReference type="SMART" id="SM00267">
    <property type="entry name" value="GGDEF"/>
    <property type="match status" value="1"/>
</dbReference>
<dbReference type="PROSITE" id="PS50887">
    <property type="entry name" value="GGDEF"/>
    <property type="match status" value="1"/>
</dbReference>
<dbReference type="STRING" id="84035.SAMN05660742_109130"/>
<dbReference type="InterPro" id="IPR000160">
    <property type="entry name" value="GGDEF_dom"/>
</dbReference>
<organism evidence="2 3">
    <name type="scientific">Propionispira arboris</name>
    <dbReference type="NCBI Taxonomy" id="84035"/>
    <lineage>
        <taxon>Bacteria</taxon>
        <taxon>Bacillati</taxon>
        <taxon>Bacillota</taxon>
        <taxon>Negativicutes</taxon>
        <taxon>Selenomonadales</taxon>
        <taxon>Selenomonadaceae</taxon>
        <taxon>Propionispira</taxon>
    </lineage>
</organism>
<sequence length="290" mass="33014">MEACLESRLHYDKERYHLLLTHLDAITYEYDIAKDIMAFSDAKHPHDKKCIEQYRKKLFTVNRNLVHVDFFDKLLAIYTGQNCKSQEVLIDLPLNPQGKFYWYEITSEQIKDDAGKITHTIGVMWNVDERMRECDTLRFRSEQDPLTGLYNRAGTEKAIDLYLSGKGGQVVSALLLLDIDNFQQINDTRGHHYGDQVLHGLSKEIQKLFRCSDILGRVGGSRFVVLMKDIAEIGIVDIKAGKLSGIFNGGNSELYAPDATCSVGAAIYPHNGASYIELLEHIEEKIKKLK</sequence>
<dbReference type="Gene3D" id="3.30.70.270">
    <property type="match status" value="1"/>
</dbReference>
<name>A0A1H6ZMF6_9FIRM</name>
<feature type="domain" description="GGDEF" evidence="1">
    <location>
        <begin position="170"/>
        <end position="290"/>
    </location>
</feature>
<dbReference type="CDD" id="cd01949">
    <property type="entry name" value="GGDEF"/>
    <property type="match status" value="1"/>
</dbReference>
<dbReference type="Pfam" id="PF00990">
    <property type="entry name" value="GGDEF"/>
    <property type="match status" value="1"/>
</dbReference>
<keyword evidence="3" id="KW-1185">Reference proteome</keyword>
<dbReference type="InterPro" id="IPR029787">
    <property type="entry name" value="Nucleotide_cyclase"/>
</dbReference>
<dbReference type="InterPro" id="IPR052163">
    <property type="entry name" value="DGC-Regulatory_Protein"/>
</dbReference>
<evidence type="ECO:0000313" key="2">
    <source>
        <dbReference type="EMBL" id="SEJ52727.1"/>
    </source>
</evidence>
<evidence type="ECO:0000259" key="1">
    <source>
        <dbReference type="PROSITE" id="PS50887"/>
    </source>
</evidence>
<dbReference type="NCBIfam" id="TIGR00254">
    <property type="entry name" value="GGDEF"/>
    <property type="match status" value="1"/>
</dbReference>
<dbReference type="PANTHER" id="PTHR46663:SF2">
    <property type="entry name" value="GGDEF DOMAIN-CONTAINING PROTEIN"/>
    <property type="match status" value="1"/>
</dbReference>
<dbReference type="PANTHER" id="PTHR46663">
    <property type="entry name" value="DIGUANYLATE CYCLASE DGCT-RELATED"/>
    <property type="match status" value="1"/>
</dbReference>